<feature type="domain" description="Integrase catalytic" evidence="2">
    <location>
        <begin position="175"/>
        <end position="406"/>
    </location>
</feature>
<dbReference type="EMBL" id="JACHXY010000002">
    <property type="protein sequence ID" value="MBB3158096.1"/>
    <property type="molecule type" value="Genomic_DNA"/>
</dbReference>
<name>A0A7W5GFJ6_9MICO</name>
<feature type="region of interest" description="Disordered" evidence="1">
    <location>
        <begin position="153"/>
        <end position="179"/>
    </location>
</feature>
<dbReference type="RefSeq" id="WP_183419560.1">
    <property type="nucleotide sequence ID" value="NZ_JACHXY010000002.1"/>
</dbReference>
<evidence type="ECO:0000313" key="3">
    <source>
        <dbReference type="EMBL" id="MBB3158096.1"/>
    </source>
</evidence>
<sequence length="648" mass="71558">MNADLTTVADLARYSPAVQAKCISIATAIDAVDSDPANHASTRAARVQRTLQELAGIHIGQRQVYRYLAAYRVKGVAGLADARKTRSRRESRTDPRLIDLIEAELKAQQPASTGTRSRTIARVQWEASRSDISTPSRRTMYRLLEQLDRKRGTFGPATTRRSKAARPDRTFHPAAPSRPGELVEIDATPLDLFVQMPDGEIARPELTYAIDVATGTIGATLLHESYAKSVDIGAILPARMLTRTSDQSWWPEAISMAERLFEPTAEPTRRILEEAAAQLPLIVPESVTVDRGKVFIGSTFTAACERLEISQTRANPRQGTDKPHVESGFKRIREGFVQYLSGYTGGTISNRGEDPRADTVWTLGEVQLLLDLWVILHWQTTPQSGLRLPGMPHRNLSPNQMYSALSAAAPHVPVSLSRDDYIALLPLTWRTVQPYGINLGGLIYDADLLHPMRGRKSGLAGEARGRWEVRYDPYNLRQVWVRDLHNDRWITASWALANKTEHPFSHEILRAAQRALRQSGPSTSIDILEQINRIQSHEIGAYKVAGRWLIARIDLRGFAASDARAAKSDLRLVLDPAPAFTGDVGGALTHLPERIHTQSVAEILRIDVAKVPALGLAVDAQTLVNRAALVTFLQSVSNFGPHYSPASA</sequence>
<accession>A0A7W5GFJ6</accession>
<dbReference type="Gene3D" id="3.30.420.10">
    <property type="entry name" value="Ribonuclease H-like superfamily/Ribonuclease H"/>
    <property type="match status" value="1"/>
</dbReference>
<comment type="caution">
    <text evidence="3">The sequence shown here is derived from an EMBL/GenBank/DDBJ whole genome shotgun (WGS) entry which is preliminary data.</text>
</comment>
<evidence type="ECO:0000256" key="1">
    <source>
        <dbReference type="SAM" id="MobiDB-lite"/>
    </source>
</evidence>
<dbReference type="Pfam" id="PF09299">
    <property type="entry name" value="Mu-transpos_C"/>
    <property type="match status" value="1"/>
</dbReference>
<dbReference type="SUPFAM" id="SSF53098">
    <property type="entry name" value="Ribonuclease H-like"/>
    <property type="match status" value="1"/>
</dbReference>
<dbReference type="GO" id="GO:0003676">
    <property type="term" value="F:nucleic acid binding"/>
    <property type="evidence" value="ECO:0007669"/>
    <property type="project" value="InterPro"/>
</dbReference>
<dbReference type="AlphaFoldDB" id="A0A7W5GFJ6"/>
<protein>
    <recommendedName>
        <fullName evidence="2">Integrase catalytic domain-containing protein</fullName>
    </recommendedName>
</protein>
<organism evidence="3 4">
    <name type="scientific">Microbacterium proteolyticum</name>
    <dbReference type="NCBI Taxonomy" id="1572644"/>
    <lineage>
        <taxon>Bacteria</taxon>
        <taxon>Bacillati</taxon>
        <taxon>Actinomycetota</taxon>
        <taxon>Actinomycetes</taxon>
        <taxon>Micrococcales</taxon>
        <taxon>Microbacteriaceae</taxon>
        <taxon>Microbacterium</taxon>
    </lineage>
</organism>
<gene>
    <name evidence="3" type="ORF">FHS07_001792</name>
</gene>
<dbReference type="InterPro" id="IPR001584">
    <property type="entry name" value="Integrase_cat-core"/>
</dbReference>
<evidence type="ECO:0000313" key="4">
    <source>
        <dbReference type="Proteomes" id="UP000543579"/>
    </source>
</evidence>
<dbReference type="InterPro" id="IPR012337">
    <property type="entry name" value="RNaseH-like_sf"/>
</dbReference>
<reference evidence="3 4" key="1">
    <citation type="submission" date="2020-08" db="EMBL/GenBank/DDBJ databases">
        <title>Genomic Encyclopedia of Type Strains, Phase III (KMG-III): the genomes of soil and plant-associated and newly described type strains.</title>
        <authorList>
            <person name="Whitman W."/>
        </authorList>
    </citation>
    <scope>NUCLEOTIDE SEQUENCE [LARGE SCALE GENOMIC DNA]</scope>
    <source>
        <strain evidence="3 4">CECT 8356</strain>
    </source>
</reference>
<dbReference type="InterPro" id="IPR015378">
    <property type="entry name" value="Transposase-like_Mu_C"/>
</dbReference>
<dbReference type="Proteomes" id="UP000543579">
    <property type="component" value="Unassembled WGS sequence"/>
</dbReference>
<dbReference type="GO" id="GO:0015074">
    <property type="term" value="P:DNA integration"/>
    <property type="evidence" value="ECO:0007669"/>
    <property type="project" value="InterPro"/>
</dbReference>
<dbReference type="InterPro" id="IPR036397">
    <property type="entry name" value="RNaseH_sf"/>
</dbReference>
<dbReference type="PROSITE" id="PS50994">
    <property type="entry name" value="INTEGRASE"/>
    <property type="match status" value="1"/>
</dbReference>
<proteinExistence type="predicted"/>
<evidence type="ECO:0000259" key="2">
    <source>
        <dbReference type="PROSITE" id="PS50994"/>
    </source>
</evidence>